<feature type="domain" description="TNase-like" evidence="1">
    <location>
        <begin position="79"/>
        <end position="133"/>
    </location>
</feature>
<dbReference type="SUPFAM" id="SSF50199">
    <property type="entry name" value="Staphylococcal nuclease"/>
    <property type="match status" value="1"/>
</dbReference>
<keyword evidence="3" id="KW-1185">Reference proteome</keyword>
<dbReference type="Gene3D" id="2.40.50.90">
    <property type="match status" value="1"/>
</dbReference>
<dbReference type="EMBL" id="JAMWDU010000011">
    <property type="protein sequence ID" value="MCP8889067.1"/>
    <property type="molecule type" value="Genomic_DNA"/>
</dbReference>
<evidence type="ECO:0000313" key="3">
    <source>
        <dbReference type="Proteomes" id="UP001060275"/>
    </source>
</evidence>
<sequence>MRQNQLAEIDAQPISAHDQVLCARERRYIRSVVGRIIVGEKRVVVLGSTHSLHRSIAEGTFSANGVRSSIEEWRGRAEVELAHRASRRLLELLNQNAFTVATHGDDRYGRTLATIKIAGRDVGDILIDEGLARRWPDGPEFWC</sequence>
<name>A0A9Q4ATC3_9HYPH</name>
<comment type="caution">
    <text evidence="2">The sequence shown here is derived from an EMBL/GenBank/DDBJ whole genome shotgun (WGS) entry which is preliminary data.</text>
</comment>
<dbReference type="InterPro" id="IPR035437">
    <property type="entry name" value="SNase_OB-fold_sf"/>
</dbReference>
<dbReference type="Pfam" id="PF00565">
    <property type="entry name" value="SNase"/>
    <property type="match status" value="1"/>
</dbReference>
<dbReference type="InterPro" id="IPR016071">
    <property type="entry name" value="Staphylococal_nuclease_OB-fold"/>
</dbReference>
<protein>
    <submittedName>
        <fullName evidence="2">Thermonuclease family protein</fullName>
    </submittedName>
</protein>
<gene>
    <name evidence="2" type="ORF">NF348_18315</name>
</gene>
<evidence type="ECO:0000313" key="2">
    <source>
        <dbReference type="EMBL" id="MCP8889067.1"/>
    </source>
</evidence>
<reference evidence="2" key="1">
    <citation type="submission" date="2022-06" db="EMBL/GenBank/DDBJ databases">
        <title>Devosia sp. XJ19-45 genome assembly.</title>
        <authorList>
            <person name="Li B."/>
            <person name="Cai M."/>
            <person name="Nie G."/>
            <person name="Li W."/>
        </authorList>
    </citation>
    <scope>NUCLEOTIDE SEQUENCE</scope>
    <source>
        <strain evidence="2">XJ19-45</strain>
    </source>
</reference>
<organism evidence="2 3">
    <name type="scientific">Devosia ureilytica</name>
    <dbReference type="NCBI Taxonomy" id="2952754"/>
    <lineage>
        <taxon>Bacteria</taxon>
        <taxon>Pseudomonadati</taxon>
        <taxon>Pseudomonadota</taxon>
        <taxon>Alphaproteobacteria</taxon>
        <taxon>Hyphomicrobiales</taxon>
        <taxon>Devosiaceae</taxon>
        <taxon>Devosia</taxon>
    </lineage>
</organism>
<evidence type="ECO:0000259" key="1">
    <source>
        <dbReference type="Pfam" id="PF00565"/>
    </source>
</evidence>
<dbReference type="Proteomes" id="UP001060275">
    <property type="component" value="Unassembled WGS sequence"/>
</dbReference>
<accession>A0A9Q4ATC3</accession>
<proteinExistence type="predicted"/>
<dbReference type="AlphaFoldDB" id="A0A9Q4ATC3"/>